<dbReference type="InterPro" id="IPR001453">
    <property type="entry name" value="MoaB/Mog_dom"/>
</dbReference>
<dbReference type="PANTHER" id="PTHR13939:SF0">
    <property type="entry name" value="NMN AMIDOHYDROLASE-LIKE PROTEIN YFAY"/>
    <property type="match status" value="1"/>
</dbReference>
<dbReference type="PATRIC" id="fig|1503.3.peg.2715"/>
<dbReference type="InterPro" id="IPR008135">
    <property type="entry name" value="Competence-induced_CinA"/>
</dbReference>
<evidence type="ECO:0000259" key="2">
    <source>
        <dbReference type="SMART" id="SM00852"/>
    </source>
</evidence>
<dbReference type="PIRSF" id="PIRSF006728">
    <property type="entry name" value="CinA"/>
    <property type="match status" value="1"/>
</dbReference>
<gene>
    <name evidence="1 3" type="primary">cinA</name>
    <name evidence="3" type="ORF">CLPU_5c01890</name>
</gene>
<dbReference type="InterPro" id="IPR036425">
    <property type="entry name" value="MoaB/Mog-like_dom_sf"/>
</dbReference>
<comment type="similarity">
    <text evidence="1">Belongs to the CinA family.</text>
</comment>
<reference evidence="4" key="1">
    <citation type="submission" date="2015-07" db="EMBL/GenBank/DDBJ databases">
        <title>Draft genome sequence of the purine-degrading Gottschalkia purinilyticum DSM 1384 (formerly Clostridium purinilyticum).</title>
        <authorList>
            <person name="Poehlein A."/>
            <person name="Schiel-Bengelsdorf B."/>
            <person name="Bengelsdorf F.R."/>
            <person name="Daniel R."/>
            <person name="Duerre P."/>
        </authorList>
    </citation>
    <scope>NUCLEOTIDE SEQUENCE [LARGE SCALE GENOMIC DNA]</scope>
    <source>
        <strain evidence="4">DSM 1384</strain>
    </source>
</reference>
<dbReference type="InterPro" id="IPR036653">
    <property type="entry name" value="CinA-like_C"/>
</dbReference>
<dbReference type="CDD" id="cd00885">
    <property type="entry name" value="cinA"/>
    <property type="match status" value="1"/>
</dbReference>
<evidence type="ECO:0000313" key="4">
    <source>
        <dbReference type="Proteomes" id="UP000037267"/>
    </source>
</evidence>
<keyword evidence="4" id="KW-1185">Reference proteome</keyword>
<evidence type="ECO:0000256" key="1">
    <source>
        <dbReference type="HAMAP-Rule" id="MF_00226"/>
    </source>
</evidence>
<dbReference type="Gene3D" id="3.30.70.2860">
    <property type="match status" value="1"/>
</dbReference>
<dbReference type="Pfam" id="PF00994">
    <property type="entry name" value="MoCF_biosynth"/>
    <property type="match status" value="1"/>
</dbReference>
<comment type="caution">
    <text evidence="3">The sequence shown here is derived from an EMBL/GenBank/DDBJ whole genome shotgun (WGS) entry which is preliminary data.</text>
</comment>
<dbReference type="STRING" id="1503.CLPU_5c01890"/>
<proteinExistence type="inferred from homology"/>
<dbReference type="Gene3D" id="3.40.980.10">
    <property type="entry name" value="MoaB/Mog-like domain"/>
    <property type="match status" value="1"/>
</dbReference>
<feature type="domain" description="MoaB/Mog" evidence="2">
    <location>
        <begin position="4"/>
        <end position="171"/>
    </location>
</feature>
<name>A0A0L0WBR2_GOTPU</name>
<accession>A0A0L0WBR2</accession>
<dbReference type="NCBIfam" id="NF001813">
    <property type="entry name" value="PRK00549.1"/>
    <property type="match status" value="1"/>
</dbReference>
<sequence length="414" mass="46393">MKAEIISVGTELSSGDTLNTNSKYISNKLMELGISVNRHITVSDDKDILRETILNSIENSDILICTGGLGPTHDDITKEMFGEVLKKELVFDENIFNNIESYFKKRNICMAENNKKQAFILEESKPLKNEIGTAPGLYIEYINKKIILLPGPPNEMERMFENQVIPILEYLSPDKITSTTLRIIGIVEATVENLIEDVIKSYKDYLEIATYAKDGIVDIKVTSKNKNRDYSNKYIEEATKKITDILKDDIYTFDERSIEEVVFDMLVNKNLKIGFCESCTGGLISSRLTKVSGASKVLERSIITYSNNSKIQELCVNEETISSFGAVSKETAKEMARGLLKKCESIDIAISVTGIAGPTGGTKEKPVGLVYICLAHKDDYIVKENFLIGDRQSIQNKSSNIAFNLLRKYLLNLI</sequence>
<dbReference type="EMBL" id="LGSS01000005">
    <property type="protein sequence ID" value="KNF08882.1"/>
    <property type="molecule type" value="Genomic_DNA"/>
</dbReference>
<dbReference type="NCBIfam" id="TIGR00200">
    <property type="entry name" value="cinA_nterm"/>
    <property type="match status" value="1"/>
</dbReference>
<dbReference type="InterPro" id="IPR050101">
    <property type="entry name" value="CinA"/>
</dbReference>
<dbReference type="NCBIfam" id="TIGR00177">
    <property type="entry name" value="molyb_syn"/>
    <property type="match status" value="1"/>
</dbReference>
<dbReference type="Pfam" id="PF02464">
    <property type="entry name" value="CinA"/>
    <property type="match status" value="1"/>
</dbReference>
<evidence type="ECO:0000313" key="3">
    <source>
        <dbReference type="EMBL" id="KNF08882.1"/>
    </source>
</evidence>
<dbReference type="RefSeq" id="WP_050354973.1">
    <property type="nucleotide sequence ID" value="NZ_LGSS01000005.1"/>
</dbReference>
<dbReference type="Gene3D" id="3.90.950.20">
    <property type="entry name" value="CinA-like"/>
    <property type="match status" value="1"/>
</dbReference>
<protein>
    <recommendedName>
        <fullName evidence="1">Putative competence-damage inducible protein</fullName>
    </recommendedName>
</protein>
<dbReference type="InterPro" id="IPR041424">
    <property type="entry name" value="CinA_KH"/>
</dbReference>
<dbReference type="SUPFAM" id="SSF142433">
    <property type="entry name" value="CinA-like"/>
    <property type="match status" value="1"/>
</dbReference>
<dbReference type="AlphaFoldDB" id="A0A0L0WBR2"/>
<dbReference type="Pfam" id="PF18146">
    <property type="entry name" value="CinA_KH"/>
    <property type="match status" value="1"/>
</dbReference>
<dbReference type="SMART" id="SM00852">
    <property type="entry name" value="MoCF_biosynth"/>
    <property type="match status" value="1"/>
</dbReference>
<dbReference type="NCBIfam" id="TIGR00199">
    <property type="entry name" value="PncC_domain"/>
    <property type="match status" value="1"/>
</dbReference>
<dbReference type="HAMAP" id="MF_00226_B">
    <property type="entry name" value="CinA_B"/>
    <property type="match status" value="1"/>
</dbReference>
<organism evidence="3 4">
    <name type="scientific">Gottschalkia purinilytica</name>
    <name type="common">Clostridium purinilyticum</name>
    <dbReference type="NCBI Taxonomy" id="1503"/>
    <lineage>
        <taxon>Bacteria</taxon>
        <taxon>Bacillati</taxon>
        <taxon>Bacillota</taxon>
        <taxon>Tissierellia</taxon>
        <taxon>Tissierellales</taxon>
        <taxon>Gottschalkiaceae</taxon>
        <taxon>Gottschalkia</taxon>
    </lineage>
</organism>
<dbReference type="PANTHER" id="PTHR13939">
    <property type="entry name" value="NICOTINAMIDE-NUCLEOTIDE AMIDOHYDROLASE PNCC"/>
    <property type="match status" value="1"/>
</dbReference>
<dbReference type="OrthoDB" id="9801454at2"/>
<dbReference type="SUPFAM" id="SSF53218">
    <property type="entry name" value="Molybdenum cofactor biosynthesis proteins"/>
    <property type="match status" value="1"/>
</dbReference>
<dbReference type="Proteomes" id="UP000037267">
    <property type="component" value="Unassembled WGS sequence"/>
</dbReference>
<dbReference type="InterPro" id="IPR008136">
    <property type="entry name" value="CinA_C"/>
</dbReference>